<dbReference type="Proteomes" id="UP001085076">
    <property type="component" value="Miscellaneous, Linkage group lg01"/>
</dbReference>
<evidence type="ECO:0000313" key="3">
    <source>
        <dbReference type="Proteomes" id="UP001085076"/>
    </source>
</evidence>
<name>A0A9D5D6E0_9LILI</name>
<protein>
    <submittedName>
        <fullName evidence="2">Uncharacterized protein</fullName>
    </submittedName>
</protein>
<comment type="caution">
    <text evidence="2">The sequence shown here is derived from an EMBL/GenBank/DDBJ whole genome shotgun (WGS) entry which is preliminary data.</text>
</comment>
<organism evidence="2 3">
    <name type="scientific">Dioscorea zingiberensis</name>
    <dbReference type="NCBI Taxonomy" id="325984"/>
    <lineage>
        <taxon>Eukaryota</taxon>
        <taxon>Viridiplantae</taxon>
        <taxon>Streptophyta</taxon>
        <taxon>Embryophyta</taxon>
        <taxon>Tracheophyta</taxon>
        <taxon>Spermatophyta</taxon>
        <taxon>Magnoliopsida</taxon>
        <taxon>Liliopsida</taxon>
        <taxon>Dioscoreales</taxon>
        <taxon>Dioscoreaceae</taxon>
        <taxon>Dioscorea</taxon>
    </lineage>
</organism>
<evidence type="ECO:0000256" key="1">
    <source>
        <dbReference type="SAM" id="Phobius"/>
    </source>
</evidence>
<dbReference type="AlphaFoldDB" id="A0A9D5D6E0"/>
<keyword evidence="1" id="KW-0812">Transmembrane</keyword>
<keyword evidence="1" id="KW-0472">Membrane</keyword>
<keyword evidence="1" id="KW-1133">Transmembrane helix</keyword>
<dbReference type="EMBL" id="JAGGNH010000001">
    <property type="protein sequence ID" value="KAJ0986166.1"/>
    <property type="molecule type" value="Genomic_DNA"/>
</dbReference>
<reference evidence="2" key="1">
    <citation type="submission" date="2021-03" db="EMBL/GenBank/DDBJ databases">
        <authorList>
            <person name="Li Z."/>
            <person name="Yang C."/>
        </authorList>
    </citation>
    <scope>NUCLEOTIDE SEQUENCE</scope>
    <source>
        <strain evidence="2">Dzin_1.0</strain>
        <tissue evidence="2">Leaf</tissue>
    </source>
</reference>
<proteinExistence type="predicted"/>
<sequence>MSSRLDMIESVLLLVVSDVLVDAAAVWVVMSLLPKLPHQPRLLQTGLLFAKVDRGIPCFSWPRLPCGSGHSSGADHAVLPTSATCCLHGASPLLRVSFSLDIFDSILLCTQIAAEFNSV</sequence>
<feature type="transmembrane region" description="Helical" evidence="1">
    <location>
        <begin position="12"/>
        <end position="33"/>
    </location>
</feature>
<reference evidence="2" key="2">
    <citation type="journal article" date="2022" name="Hortic Res">
        <title>The genome of Dioscorea zingiberensis sheds light on the biosynthesis, origin and evolution of the medicinally important diosgenin saponins.</title>
        <authorList>
            <person name="Li Y."/>
            <person name="Tan C."/>
            <person name="Li Z."/>
            <person name="Guo J."/>
            <person name="Li S."/>
            <person name="Chen X."/>
            <person name="Wang C."/>
            <person name="Dai X."/>
            <person name="Yang H."/>
            <person name="Song W."/>
            <person name="Hou L."/>
            <person name="Xu J."/>
            <person name="Tong Z."/>
            <person name="Xu A."/>
            <person name="Yuan X."/>
            <person name="Wang W."/>
            <person name="Yang Q."/>
            <person name="Chen L."/>
            <person name="Sun Z."/>
            <person name="Wang K."/>
            <person name="Pan B."/>
            <person name="Chen J."/>
            <person name="Bao Y."/>
            <person name="Liu F."/>
            <person name="Qi X."/>
            <person name="Gang D.R."/>
            <person name="Wen J."/>
            <person name="Li J."/>
        </authorList>
    </citation>
    <scope>NUCLEOTIDE SEQUENCE</scope>
    <source>
        <strain evidence="2">Dzin_1.0</strain>
    </source>
</reference>
<evidence type="ECO:0000313" key="2">
    <source>
        <dbReference type="EMBL" id="KAJ0986166.1"/>
    </source>
</evidence>
<keyword evidence="3" id="KW-1185">Reference proteome</keyword>
<accession>A0A9D5D6E0</accession>
<gene>
    <name evidence="2" type="ORF">J5N97_004522</name>
</gene>